<name>A0A9Q3K395_9BASI</name>
<reference evidence="1" key="1">
    <citation type="submission" date="2021-03" db="EMBL/GenBank/DDBJ databases">
        <title>Draft genome sequence of rust myrtle Austropuccinia psidii MF-1, a brazilian biotype.</title>
        <authorList>
            <person name="Quecine M.C."/>
            <person name="Pachon D.M.R."/>
            <person name="Bonatelli M.L."/>
            <person name="Correr F.H."/>
            <person name="Franceschini L.M."/>
            <person name="Leite T.F."/>
            <person name="Margarido G.R.A."/>
            <person name="Almeida C.A."/>
            <person name="Ferrarezi J.A."/>
            <person name="Labate C.A."/>
        </authorList>
    </citation>
    <scope>NUCLEOTIDE SEQUENCE</scope>
    <source>
        <strain evidence="1">MF-1</strain>
    </source>
</reference>
<accession>A0A9Q3K395</accession>
<dbReference type="Proteomes" id="UP000765509">
    <property type="component" value="Unassembled WGS sequence"/>
</dbReference>
<sequence>MTDQEPDFREGNQVLVSTPNFKNLKGPKKMEAPFLGPLNTLRLIGNNAVKVRITDKLSRKHPVFPVSLVKPYPQTGEDMFPSRNKSHTPQDIVEVEASTGPVGKIMNARKIRLNGEDHRQYFVRFKTQKSDKDKWLAEDAIPYGDLSLGIFRYSRRAEYSHQL</sequence>
<organism evidence="1 2">
    <name type="scientific">Austropuccinia psidii MF-1</name>
    <dbReference type="NCBI Taxonomy" id="1389203"/>
    <lineage>
        <taxon>Eukaryota</taxon>
        <taxon>Fungi</taxon>
        <taxon>Dikarya</taxon>
        <taxon>Basidiomycota</taxon>
        <taxon>Pucciniomycotina</taxon>
        <taxon>Pucciniomycetes</taxon>
        <taxon>Pucciniales</taxon>
        <taxon>Sphaerophragmiaceae</taxon>
        <taxon>Austropuccinia</taxon>
    </lineage>
</organism>
<protein>
    <recommendedName>
        <fullName evidence="3">Chromo domain-containing protein</fullName>
    </recommendedName>
</protein>
<comment type="caution">
    <text evidence="1">The sequence shown here is derived from an EMBL/GenBank/DDBJ whole genome shotgun (WGS) entry which is preliminary data.</text>
</comment>
<dbReference type="EMBL" id="AVOT02093480">
    <property type="protein sequence ID" value="MBW0574095.1"/>
    <property type="molecule type" value="Genomic_DNA"/>
</dbReference>
<gene>
    <name evidence="1" type="ORF">O181_113810</name>
</gene>
<evidence type="ECO:0008006" key="3">
    <source>
        <dbReference type="Google" id="ProtNLM"/>
    </source>
</evidence>
<keyword evidence="2" id="KW-1185">Reference proteome</keyword>
<dbReference type="OrthoDB" id="4360000at2759"/>
<evidence type="ECO:0000313" key="1">
    <source>
        <dbReference type="EMBL" id="MBW0574095.1"/>
    </source>
</evidence>
<evidence type="ECO:0000313" key="2">
    <source>
        <dbReference type="Proteomes" id="UP000765509"/>
    </source>
</evidence>
<proteinExistence type="predicted"/>
<dbReference type="AlphaFoldDB" id="A0A9Q3K395"/>